<accession>A0A915K981</accession>
<dbReference type="Proteomes" id="UP000887565">
    <property type="component" value="Unplaced"/>
</dbReference>
<evidence type="ECO:0000313" key="1">
    <source>
        <dbReference type="Proteomes" id="UP000887565"/>
    </source>
</evidence>
<reference evidence="2" key="1">
    <citation type="submission" date="2022-11" db="UniProtKB">
        <authorList>
            <consortium name="WormBaseParasite"/>
        </authorList>
    </citation>
    <scope>IDENTIFICATION</scope>
</reference>
<sequence>MSSPSKTSANDLKAENWKIIKQISFIILLTCEVIKLPRVSTRIFSIRDHFLAQDGHNKIQTLPIQVGHNSASTIMNNNGGERYAIIDNWECKKSNLDHGFTYLYCSKYQCEYRLEVFMLASNKPYPSKFDQSSGVKSQRPRRPACRLQAQEDCLGILQGKKYVTTCLISLIKEAFSFEHKSALHFKLLVVIIMNFGHGIVDHSVYYWPFLAIKGE</sequence>
<proteinExistence type="predicted"/>
<evidence type="ECO:0000313" key="2">
    <source>
        <dbReference type="WBParaSite" id="nRc.2.0.1.t34924-RA"/>
    </source>
</evidence>
<dbReference type="AlphaFoldDB" id="A0A915K981"/>
<organism evidence="1 2">
    <name type="scientific">Romanomermis culicivorax</name>
    <name type="common">Nematode worm</name>
    <dbReference type="NCBI Taxonomy" id="13658"/>
    <lineage>
        <taxon>Eukaryota</taxon>
        <taxon>Metazoa</taxon>
        <taxon>Ecdysozoa</taxon>
        <taxon>Nematoda</taxon>
        <taxon>Enoplea</taxon>
        <taxon>Dorylaimia</taxon>
        <taxon>Mermithida</taxon>
        <taxon>Mermithoidea</taxon>
        <taxon>Mermithidae</taxon>
        <taxon>Romanomermis</taxon>
    </lineage>
</organism>
<name>A0A915K981_ROMCU</name>
<protein>
    <submittedName>
        <fullName evidence="2">Uncharacterized protein</fullName>
    </submittedName>
</protein>
<dbReference type="WBParaSite" id="nRc.2.0.1.t34924-RA">
    <property type="protein sequence ID" value="nRc.2.0.1.t34924-RA"/>
    <property type="gene ID" value="nRc.2.0.1.g34924"/>
</dbReference>
<keyword evidence="1" id="KW-1185">Reference proteome</keyword>